<feature type="active site" description="Proton donor/acceptor" evidence="1">
    <location>
        <position position="572"/>
    </location>
</feature>
<feature type="binding site" evidence="2">
    <location>
        <position position="227"/>
    </location>
    <ligand>
        <name>substrate</name>
    </ligand>
</feature>
<dbReference type="PANTHER" id="PTHR12415:SF3">
    <property type="entry name" value="OS04G0403400 PROTEIN"/>
    <property type="match status" value="1"/>
</dbReference>
<sequence length="748" mass="82850">MDNSAEEVWSGARTPPAGDGWYTGRGFWLNEIYGEELNEDDPRLTLEEKHAFEVSAPSEGSGAEQYRVFELPVTDARSEVPAVNRGALRLSDLNHDPEGLRTALFTTYDLVDDVGWLQEELRLRRDLPITLCVHSWFEQQEQQDSYLASWRSCFDDAVVHFPKTAGGGTCRTFRSRHGLASYLSSWMRSFSRLGHVLASLILSSAGQDSSVGQGRGWNDWICTVHSKLLLLEFPDRLRVAVTTANLTRTHWCFRGEAVWVQDFPRVEPGDDGTAPSEQPDASRILCGGQFAVGLAHFVADLLAGAPRGRRGVWTARLAAFDFSRAAAGLVPSLPGLFPRGRARPPGGGAVLRLWAERAAGSARNLSRALLRQTSAGAWALLSAGTASATLTARLSIESLAALGAAEELGLRVRPEVELFESDSWEEDHNEETASPKPDGEKSHAAWLVRAVVEGPCRATWAQDLPALVSCIEVDYGLFALRRCLEDSPWLQEEELHYAAISSSVDWLRDGWMEDFDACVGRDASHRSPGPAVIAPGGDAPLHMSYGELAKRRKLRTHSPPWHAPGRERVPNHSKIIARHLWDSTNGKPYGWVYLGSHNLTAWAWGSIVGDRRHSKLWVGNRELGVLLIQPRASEGSPGDHGADSLFAGTPLPFGLPLLPADIEGRELQRWGDEEEQGIHEWSWGHGGEADEASGMWQEACWKFAGWRSGSWGNQSWWQDDAEPSERESETAEPQDWRFRASSGWWWVP</sequence>
<evidence type="ECO:0000256" key="1">
    <source>
        <dbReference type="PIRSR" id="PIRSR610347-1"/>
    </source>
</evidence>
<feature type="region of interest" description="Disordered" evidence="3">
    <location>
        <begin position="421"/>
        <end position="441"/>
    </location>
</feature>
<evidence type="ECO:0000313" key="4">
    <source>
        <dbReference type="EMBL" id="CAE4617649.1"/>
    </source>
</evidence>
<dbReference type="PANTHER" id="PTHR12415">
    <property type="entry name" value="TYROSYL-DNA PHOSPHODIESTERASE 1"/>
    <property type="match status" value="1"/>
</dbReference>
<proteinExistence type="predicted"/>
<dbReference type="Pfam" id="PF06087">
    <property type="entry name" value="Tyr-DNA_phospho"/>
    <property type="match status" value="2"/>
</dbReference>
<name>A0A7S4RLX6_9DINO</name>
<dbReference type="Gene3D" id="3.30.870.10">
    <property type="entry name" value="Endonuclease Chain A"/>
    <property type="match status" value="2"/>
</dbReference>
<dbReference type="EMBL" id="HBNR01052663">
    <property type="protein sequence ID" value="CAE4617649.1"/>
    <property type="molecule type" value="Transcribed_RNA"/>
</dbReference>
<organism evidence="4">
    <name type="scientific">Alexandrium monilatum</name>
    <dbReference type="NCBI Taxonomy" id="311494"/>
    <lineage>
        <taxon>Eukaryota</taxon>
        <taxon>Sar</taxon>
        <taxon>Alveolata</taxon>
        <taxon>Dinophyceae</taxon>
        <taxon>Gonyaulacales</taxon>
        <taxon>Pyrocystaceae</taxon>
        <taxon>Alexandrium</taxon>
    </lineage>
</organism>
<gene>
    <name evidence="4" type="ORF">AMON00008_LOCUS36968</name>
</gene>
<feature type="region of interest" description="Disordered" evidence="3">
    <location>
        <begin position="714"/>
        <end position="735"/>
    </location>
</feature>
<reference evidence="4" key="1">
    <citation type="submission" date="2021-01" db="EMBL/GenBank/DDBJ databases">
        <authorList>
            <person name="Corre E."/>
            <person name="Pelletier E."/>
            <person name="Niang G."/>
            <person name="Scheremetjew M."/>
            <person name="Finn R."/>
            <person name="Kale V."/>
            <person name="Holt S."/>
            <person name="Cochrane G."/>
            <person name="Meng A."/>
            <person name="Brown T."/>
            <person name="Cohen L."/>
        </authorList>
    </citation>
    <scope>NUCLEOTIDE SEQUENCE</scope>
    <source>
        <strain evidence="4">CCMP3105</strain>
    </source>
</reference>
<evidence type="ECO:0000256" key="2">
    <source>
        <dbReference type="PIRSR" id="PIRSR610347-2"/>
    </source>
</evidence>
<dbReference type="InterPro" id="IPR010347">
    <property type="entry name" value="Tdp1"/>
</dbReference>
<dbReference type="SUPFAM" id="SSF56024">
    <property type="entry name" value="Phospholipase D/nuclease"/>
    <property type="match status" value="2"/>
</dbReference>
<feature type="active site" description="Nucleophile" evidence="1">
    <location>
        <position position="225"/>
    </location>
</feature>
<dbReference type="GO" id="GO:0005634">
    <property type="term" value="C:nucleus"/>
    <property type="evidence" value="ECO:0007669"/>
    <property type="project" value="InterPro"/>
</dbReference>
<dbReference type="GO" id="GO:0008081">
    <property type="term" value="F:phosphoric diester hydrolase activity"/>
    <property type="evidence" value="ECO:0007669"/>
    <property type="project" value="InterPro"/>
</dbReference>
<protein>
    <recommendedName>
        <fullName evidence="5">Tyrosyl-DNA phosphodiesterase 1</fullName>
    </recommendedName>
</protein>
<feature type="compositionally biased region" description="Basic and acidic residues" evidence="3">
    <location>
        <begin position="723"/>
        <end position="735"/>
    </location>
</feature>
<dbReference type="GO" id="GO:0006281">
    <property type="term" value="P:DNA repair"/>
    <property type="evidence" value="ECO:0007669"/>
    <property type="project" value="InterPro"/>
</dbReference>
<evidence type="ECO:0008006" key="5">
    <source>
        <dbReference type="Google" id="ProtNLM"/>
    </source>
</evidence>
<feature type="binding site" evidence="2">
    <location>
        <position position="574"/>
    </location>
    <ligand>
        <name>substrate</name>
    </ligand>
</feature>
<accession>A0A7S4RLX6</accession>
<dbReference type="AlphaFoldDB" id="A0A7S4RLX6"/>
<evidence type="ECO:0000256" key="3">
    <source>
        <dbReference type="SAM" id="MobiDB-lite"/>
    </source>
</evidence>
<feature type="compositionally biased region" description="Basic and acidic residues" evidence="3">
    <location>
        <begin position="430"/>
        <end position="441"/>
    </location>
</feature>